<accession>A0AAV2JLC5</accession>
<dbReference type="PANTHER" id="PTHR12914">
    <property type="entry name" value="PARTNER OF SLD5"/>
    <property type="match status" value="1"/>
</dbReference>
<dbReference type="SUPFAM" id="SSF158573">
    <property type="entry name" value="GINS helical bundle-like"/>
    <property type="match status" value="1"/>
</dbReference>
<dbReference type="FunFam" id="1.20.58.1030:FF:000001">
    <property type="entry name" value="DNA replication complex GINS protein PSF1"/>
    <property type="match status" value="1"/>
</dbReference>
<proteinExistence type="inferred from homology"/>
<evidence type="ECO:0000256" key="9">
    <source>
        <dbReference type="RuleBase" id="RU368085"/>
    </source>
</evidence>
<keyword evidence="5" id="KW-0158">Chromosome</keyword>
<sequence length="196" mass="22945">MFCEKALELIRELHRMNDGQLPAFNEDGVRQVLQEMEALFEQNQTDVNEAKAEGRSELIPSIKLRHCCLLRNQRCVASYLYDRLLRIRALRWEYGSVLPPNVRFHMSAEEVQWFSQYKKSLSSFMKSLGNEEGLDLTQDTQPPKSLYIQVRCVKDHGELEIDDGTVILLKRNSQHFLPRWKCEQLIRQGVLEHVLS</sequence>
<evidence type="ECO:0000313" key="12">
    <source>
        <dbReference type="EMBL" id="CAL1578461.1"/>
    </source>
</evidence>
<evidence type="ECO:0000256" key="3">
    <source>
        <dbReference type="ARBA" id="ARBA00006677"/>
    </source>
</evidence>
<comment type="subcellular location">
    <subcellularLocation>
        <location evidence="2">Chromosome</location>
    </subcellularLocation>
    <subcellularLocation>
        <location evidence="1 9">Nucleus</location>
    </subcellularLocation>
</comment>
<dbReference type="Proteomes" id="UP001497482">
    <property type="component" value="Chromosome 13"/>
</dbReference>
<evidence type="ECO:0000259" key="10">
    <source>
        <dbReference type="Pfam" id="PF05916"/>
    </source>
</evidence>
<dbReference type="InterPro" id="IPR021151">
    <property type="entry name" value="GINS_A"/>
</dbReference>
<evidence type="ECO:0000256" key="2">
    <source>
        <dbReference type="ARBA" id="ARBA00004286"/>
    </source>
</evidence>
<dbReference type="AlphaFoldDB" id="A0AAV2JLC5"/>
<reference evidence="12 13" key="1">
    <citation type="submission" date="2024-04" db="EMBL/GenBank/DDBJ databases">
        <authorList>
            <person name="Waldvogel A.-M."/>
            <person name="Schoenle A."/>
        </authorList>
    </citation>
    <scope>NUCLEOTIDE SEQUENCE [LARGE SCALE GENOMIC DNA]</scope>
</reference>
<dbReference type="InterPro" id="IPR056783">
    <property type="entry name" value="PSF1_C"/>
</dbReference>
<evidence type="ECO:0000256" key="6">
    <source>
        <dbReference type="ARBA" id="ARBA00022705"/>
    </source>
</evidence>
<dbReference type="Gene3D" id="1.20.58.1030">
    <property type="match status" value="1"/>
</dbReference>
<keyword evidence="6 9" id="KW-0235">DNA replication</keyword>
<evidence type="ECO:0000256" key="4">
    <source>
        <dbReference type="ARBA" id="ARBA00015143"/>
    </source>
</evidence>
<dbReference type="CDD" id="cd11710">
    <property type="entry name" value="GINS_A_psf1"/>
    <property type="match status" value="1"/>
</dbReference>
<comment type="subunit">
    <text evidence="9">Component of the GINS complex.</text>
</comment>
<dbReference type="CDD" id="cd21696">
    <property type="entry name" value="GINS_B_Psf1"/>
    <property type="match status" value="1"/>
</dbReference>
<comment type="function">
    <text evidence="9">Required for correct functioning of the GINS complex, a complex that plays an essential role in the initiation of DNA replication, and progression of DNA replication forks. GINS complex seems to bind preferentially to single-stranded DNA.</text>
</comment>
<comment type="function">
    <text evidence="8">Required for correct functioning of the GINS complex, a complex that plays an essential role in the initiation of DNA replication, and progression of DNA replication forks. GINS complex is a core component of CDC45-MCM-GINS (CMG) helicase, the molecular machine that unwinds template DNA during replication, and around which the replisome is built.</text>
</comment>
<gene>
    <name evidence="12" type="ORF">KC01_LOCUS9598</name>
</gene>
<dbReference type="PANTHER" id="PTHR12914:SF2">
    <property type="entry name" value="DNA REPLICATION COMPLEX GINS PROTEIN PSF1"/>
    <property type="match status" value="1"/>
</dbReference>
<feature type="domain" description="GINS subunit" evidence="10">
    <location>
        <begin position="48"/>
        <end position="128"/>
    </location>
</feature>
<keyword evidence="7 9" id="KW-0539">Nucleus</keyword>
<organism evidence="12 13">
    <name type="scientific">Knipowitschia caucasica</name>
    <name type="common">Caucasian dwarf goby</name>
    <name type="synonym">Pomatoschistus caucasicus</name>
    <dbReference type="NCBI Taxonomy" id="637954"/>
    <lineage>
        <taxon>Eukaryota</taxon>
        <taxon>Metazoa</taxon>
        <taxon>Chordata</taxon>
        <taxon>Craniata</taxon>
        <taxon>Vertebrata</taxon>
        <taxon>Euteleostomi</taxon>
        <taxon>Actinopterygii</taxon>
        <taxon>Neopterygii</taxon>
        <taxon>Teleostei</taxon>
        <taxon>Neoteleostei</taxon>
        <taxon>Acanthomorphata</taxon>
        <taxon>Gobiaria</taxon>
        <taxon>Gobiiformes</taxon>
        <taxon>Gobioidei</taxon>
        <taxon>Gobiidae</taxon>
        <taxon>Gobiinae</taxon>
        <taxon>Knipowitschia</taxon>
    </lineage>
</organism>
<dbReference type="EMBL" id="OZ035835">
    <property type="protein sequence ID" value="CAL1578461.1"/>
    <property type="molecule type" value="Genomic_DNA"/>
</dbReference>
<feature type="domain" description="DNA replication complex GINS protein PSF1 C-terminal" evidence="11">
    <location>
        <begin position="144"/>
        <end position="195"/>
    </location>
</feature>
<evidence type="ECO:0000256" key="7">
    <source>
        <dbReference type="ARBA" id="ARBA00023242"/>
    </source>
</evidence>
<evidence type="ECO:0000259" key="11">
    <source>
        <dbReference type="Pfam" id="PF24997"/>
    </source>
</evidence>
<dbReference type="GO" id="GO:1902983">
    <property type="term" value="P:DNA strand elongation involved in mitotic DNA replication"/>
    <property type="evidence" value="ECO:0007669"/>
    <property type="project" value="TreeGrafter"/>
</dbReference>
<keyword evidence="13" id="KW-1185">Reference proteome</keyword>
<evidence type="ECO:0000256" key="5">
    <source>
        <dbReference type="ARBA" id="ARBA00022454"/>
    </source>
</evidence>
<dbReference type="Pfam" id="PF05916">
    <property type="entry name" value="Sld5"/>
    <property type="match status" value="1"/>
</dbReference>
<evidence type="ECO:0000256" key="1">
    <source>
        <dbReference type="ARBA" id="ARBA00004123"/>
    </source>
</evidence>
<protein>
    <recommendedName>
        <fullName evidence="4 9">DNA replication complex GINS protein PSF1</fullName>
    </recommendedName>
</protein>
<evidence type="ECO:0000256" key="8">
    <source>
        <dbReference type="ARBA" id="ARBA00045258"/>
    </source>
</evidence>
<comment type="similarity">
    <text evidence="3 9">Belongs to the GINS1/PSF1 family.</text>
</comment>
<dbReference type="InterPro" id="IPR005339">
    <property type="entry name" value="GINS_Psf1"/>
</dbReference>
<dbReference type="Pfam" id="PF24997">
    <property type="entry name" value="PSF1_C"/>
    <property type="match status" value="1"/>
</dbReference>
<dbReference type="InterPro" id="IPR036224">
    <property type="entry name" value="GINS_bundle-like_dom_sf"/>
</dbReference>
<name>A0AAV2JLC5_KNICA</name>
<evidence type="ECO:0000313" key="13">
    <source>
        <dbReference type="Proteomes" id="UP001497482"/>
    </source>
</evidence>
<dbReference type="GO" id="GO:0000811">
    <property type="term" value="C:GINS complex"/>
    <property type="evidence" value="ECO:0007669"/>
    <property type="project" value="UniProtKB-UniRule"/>
</dbReference>